<evidence type="ECO:0000313" key="11">
    <source>
        <dbReference type="Proteomes" id="UP000199236"/>
    </source>
</evidence>
<protein>
    <recommendedName>
        <fullName evidence="7">3-mercaptopyruvate sulfurtransferase</fullName>
        <ecNumber evidence="6">2.8.1.2</ecNumber>
    </recommendedName>
    <alternativeName>
        <fullName evidence="8">Rhodanese-like protein</fullName>
    </alternativeName>
</protein>
<evidence type="ECO:0000256" key="2">
    <source>
        <dbReference type="ARBA" id="ARBA00022490"/>
    </source>
</evidence>
<dbReference type="InterPro" id="IPR036873">
    <property type="entry name" value="Rhodanese-like_dom_sf"/>
</dbReference>
<dbReference type="PANTHER" id="PTHR11364">
    <property type="entry name" value="THIOSULFATE SULFERTANSFERASE"/>
    <property type="match status" value="1"/>
</dbReference>
<keyword evidence="4" id="KW-0677">Repeat</keyword>
<dbReference type="SMART" id="SM00450">
    <property type="entry name" value="RHOD"/>
    <property type="match status" value="2"/>
</dbReference>
<dbReference type="FunFam" id="3.40.250.10:FF:000001">
    <property type="entry name" value="Sulfurtransferase"/>
    <property type="match status" value="1"/>
</dbReference>
<dbReference type="GO" id="GO:0016784">
    <property type="term" value="F:3-mercaptopyruvate sulfurtransferase activity"/>
    <property type="evidence" value="ECO:0007669"/>
    <property type="project" value="UniProtKB-EC"/>
</dbReference>
<accession>A0A1I5ICE5</accession>
<evidence type="ECO:0000256" key="1">
    <source>
        <dbReference type="ARBA" id="ARBA00004496"/>
    </source>
</evidence>
<gene>
    <name evidence="10" type="ORF">SAMN04488056_108170</name>
</gene>
<evidence type="ECO:0000256" key="7">
    <source>
        <dbReference type="ARBA" id="ARBA00070833"/>
    </source>
</evidence>
<feature type="domain" description="Rhodanese" evidence="9">
    <location>
        <begin position="19"/>
        <end position="136"/>
    </location>
</feature>
<keyword evidence="3 10" id="KW-0808">Transferase</keyword>
<dbReference type="InterPro" id="IPR001763">
    <property type="entry name" value="Rhodanese-like_dom"/>
</dbReference>
<organism evidence="10 11">
    <name type="scientific">Cohaesibacter marisflavi</name>
    <dbReference type="NCBI Taxonomy" id="655353"/>
    <lineage>
        <taxon>Bacteria</taxon>
        <taxon>Pseudomonadati</taxon>
        <taxon>Pseudomonadota</taxon>
        <taxon>Alphaproteobacteria</taxon>
        <taxon>Hyphomicrobiales</taxon>
        <taxon>Cohaesibacteraceae</taxon>
    </lineage>
</organism>
<dbReference type="PROSITE" id="PS00380">
    <property type="entry name" value="RHODANESE_1"/>
    <property type="match status" value="1"/>
</dbReference>
<evidence type="ECO:0000256" key="5">
    <source>
        <dbReference type="ARBA" id="ARBA00051793"/>
    </source>
</evidence>
<dbReference type="OrthoDB" id="9781034at2"/>
<dbReference type="AlphaFoldDB" id="A0A1I5ICE5"/>
<sequence length="282" mass="31537">MAERTNWLVDSEWLEAHLDSPDVVILDGSWYLPQLERDPKAEFRRAHIPGALFFDIDEIADLSTDLPHMLPSAELFNAEVSKMGISDGQTVVVYDGLGLSSAPRLWWTFRVMGVKDVYILDGGLPKWKAEKRPVTDEIRPRARGRFNAQLDHGAVRNFDDMLKAIKDDGVEIVDARSEERWRGIAPEPRPHLSSGRMPGSKNVPFNGLIDDNGQLKDVAFLKERFIEAGVDLSKPIITSCGSGATAAILFLALDTMGQKKLSLYDGSWTEWASRDDSIIEKD</sequence>
<dbReference type="InterPro" id="IPR001307">
    <property type="entry name" value="Thiosulphate_STrfase_CS"/>
</dbReference>
<evidence type="ECO:0000313" key="10">
    <source>
        <dbReference type="EMBL" id="SFO57940.1"/>
    </source>
</evidence>
<dbReference type="FunFam" id="3.40.250.10:FF:000015">
    <property type="entry name" value="Sulfurtransferase"/>
    <property type="match status" value="1"/>
</dbReference>
<dbReference type="GO" id="GO:0005737">
    <property type="term" value="C:cytoplasm"/>
    <property type="evidence" value="ECO:0007669"/>
    <property type="project" value="UniProtKB-SubCell"/>
</dbReference>
<dbReference type="NCBIfam" id="NF008557">
    <property type="entry name" value="PRK11493.1"/>
    <property type="match status" value="1"/>
</dbReference>
<dbReference type="Proteomes" id="UP000199236">
    <property type="component" value="Unassembled WGS sequence"/>
</dbReference>
<evidence type="ECO:0000256" key="6">
    <source>
        <dbReference type="ARBA" id="ARBA00066832"/>
    </source>
</evidence>
<dbReference type="EMBL" id="FOVR01000008">
    <property type="protein sequence ID" value="SFO57940.1"/>
    <property type="molecule type" value="Genomic_DNA"/>
</dbReference>
<keyword evidence="10" id="KW-0670">Pyruvate</keyword>
<dbReference type="GO" id="GO:0004792">
    <property type="term" value="F:thiosulfate-cyanide sulfurtransferase activity"/>
    <property type="evidence" value="ECO:0007669"/>
    <property type="project" value="InterPro"/>
</dbReference>
<keyword evidence="11" id="KW-1185">Reference proteome</keyword>
<evidence type="ECO:0000256" key="4">
    <source>
        <dbReference type="ARBA" id="ARBA00022737"/>
    </source>
</evidence>
<dbReference type="STRING" id="655353.SAMN04488056_108170"/>
<feature type="domain" description="Rhodanese" evidence="9">
    <location>
        <begin position="166"/>
        <end position="280"/>
    </location>
</feature>
<comment type="subcellular location">
    <subcellularLocation>
        <location evidence="1">Cytoplasm</location>
    </subcellularLocation>
</comment>
<dbReference type="SUPFAM" id="SSF52821">
    <property type="entry name" value="Rhodanese/Cell cycle control phosphatase"/>
    <property type="match status" value="2"/>
</dbReference>
<proteinExistence type="predicted"/>
<comment type="catalytic activity">
    <reaction evidence="5">
        <text>2-oxo-3-sulfanylpropanoate + [thioredoxin]-dithiol = [thioredoxin]-disulfide + hydrogen sulfide + pyruvate + H(+)</text>
        <dbReference type="Rhea" id="RHEA:21740"/>
        <dbReference type="Rhea" id="RHEA-COMP:10698"/>
        <dbReference type="Rhea" id="RHEA-COMP:10700"/>
        <dbReference type="ChEBI" id="CHEBI:15361"/>
        <dbReference type="ChEBI" id="CHEBI:15378"/>
        <dbReference type="ChEBI" id="CHEBI:29919"/>
        <dbReference type="ChEBI" id="CHEBI:29950"/>
        <dbReference type="ChEBI" id="CHEBI:50058"/>
        <dbReference type="ChEBI" id="CHEBI:57678"/>
        <dbReference type="EC" id="2.8.1.2"/>
    </reaction>
    <physiologicalReaction direction="left-to-right" evidence="5">
        <dbReference type="Rhea" id="RHEA:21741"/>
    </physiologicalReaction>
</comment>
<keyword evidence="2" id="KW-0963">Cytoplasm</keyword>
<evidence type="ECO:0000256" key="3">
    <source>
        <dbReference type="ARBA" id="ARBA00022679"/>
    </source>
</evidence>
<dbReference type="InterPro" id="IPR045078">
    <property type="entry name" value="TST/MPST-like"/>
</dbReference>
<dbReference type="CDD" id="cd01449">
    <property type="entry name" value="TST_Repeat_2"/>
    <property type="match status" value="1"/>
</dbReference>
<dbReference type="Pfam" id="PF00581">
    <property type="entry name" value="Rhodanese"/>
    <property type="match status" value="2"/>
</dbReference>
<dbReference type="PROSITE" id="PS50206">
    <property type="entry name" value="RHODANESE_3"/>
    <property type="match status" value="2"/>
</dbReference>
<dbReference type="CDD" id="cd01448">
    <property type="entry name" value="TST_Repeat_1"/>
    <property type="match status" value="1"/>
</dbReference>
<dbReference type="RefSeq" id="WP_090073765.1">
    <property type="nucleotide sequence ID" value="NZ_FOVR01000008.1"/>
</dbReference>
<name>A0A1I5ICE5_9HYPH</name>
<dbReference type="Gene3D" id="3.40.250.10">
    <property type="entry name" value="Rhodanese-like domain"/>
    <property type="match status" value="2"/>
</dbReference>
<evidence type="ECO:0000256" key="8">
    <source>
        <dbReference type="ARBA" id="ARBA00078354"/>
    </source>
</evidence>
<dbReference type="PANTHER" id="PTHR11364:SF27">
    <property type="entry name" value="SULFURTRANSFERASE"/>
    <property type="match status" value="1"/>
</dbReference>
<reference evidence="10 11" key="1">
    <citation type="submission" date="2016-10" db="EMBL/GenBank/DDBJ databases">
        <authorList>
            <person name="de Groot N.N."/>
        </authorList>
    </citation>
    <scope>NUCLEOTIDE SEQUENCE [LARGE SCALE GENOMIC DNA]</scope>
    <source>
        <strain evidence="10 11">CGMCC 1.9157</strain>
    </source>
</reference>
<evidence type="ECO:0000259" key="9">
    <source>
        <dbReference type="PROSITE" id="PS50206"/>
    </source>
</evidence>
<dbReference type="EC" id="2.8.1.2" evidence="6"/>